<proteinExistence type="predicted"/>
<dbReference type="EMBL" id="MU003493">
    <property type="protein sequence ID" value="KAF2476863.1"/>
    <property type="molecule type" value="Genomic_DNA"/>
</dbReference>
<name>A0ACB6RC43_9PLEO</name>
<accession>A0ACB6RC43</accession>
<reference evidence="1" key="1">
    <citation type="journal article" date="2020" name="Stud. Mycol.">
        <title>101 Dothideomycetes genomes: a test case for predicting lifestyles and emergence of pathogens.</title>
        <authorList>
            <person name="Haridas S."/>
            <person name="Albert R."/>
            <person name="Binder M."/>
            <person name="Bloem J."/>
            <person name="Labutti K."/>
            <person name="Salamov A."/>
            <person name="Andreopoulos B."/>
            <person name="Baker S."/>
            <person name="Barry K."/>
            <person name="Bills G."/>
            <person name="Bluhm B."/>
            <person name="Cannon C."/>
            <person name="Castanera R."/>
            <person name="Culley D."/>
            <person name="Daum C."/>
            <person name="Ezra D."/>
            <person name="Gonzalez J."/>
            <person name="Henrissat B."/>
            <person name="Kuo A."/>
            <person name="Liang C."/>
            <person name="Lipzen A."/>
            <person name="Lutzoni F."/>
            <person name="Magnuson J."/>
            <person name="Mondo S."/>
            <person name="Nolan M."/>
            <person name="Ohm R."/>
            <person name="Pangilinan J."/>
            <person name="Park H.-J."/>
            <person name="Ramirez L."/>
            <person name="Alfaro M."/>
            <person name="Sun H."/>
            <person name="Tritt A."/>
            <person name="Yoshinaga Y."/>
            <person name="Zwiers L.-H."/>
            <person name="Turgeon B."/>
            <person name="Goodwin S."/>
            <person name="Spatafora J."/>
            <person name="Crous P."/>
            <person name="Grigoriev I."/>
        </authorList>
    </citation>
    <scope>NUCLEOTIDE SEQUENCE</scope>
    <source>
        <strain evidence="1">ATCC 200398</strain>
    </source>
</reference>
<evidence type="ECO:0000313" key="1">
    <source>
        <dbReference type="EMBL" id="KAF2476863.1"/>
    </source>
</evidence>
<evidence type="ECO:0000313" key="2">
    <source>
        <dbReference type="Proteomes" id="UP000799755"/>
    </source>
</evidence>
<comment type="caution">
    <text evidence="1">The sequence shown here is derived from an EMBL/GenBank/DDBJ whole genome shotgun (WGS) entry which is preliminary data.</text>
</comment>
<organism evidence="1 2">
    <name type="scientific">Lindgomyces ingoldianus</name>
    <dbReference type="NCBI Taxonomy" id="673940"/>
    <lineage>
        <taxon>Eukaryota</taxon>
        <taxon>Fungi</taxon>
        <taxon>Dikarya</taxon>
        <taxon>Ascomycota</taxon>
        <taxon>Pezizomycotina</taxon>
        <taxon>Dothideomycetes</taxon>
        <taxon>Pleosporomycetidae</taxon>
        <taxon>Pleosporales</taxon>
        <taxon>Lindgomycetaceae</taxon>
        <taxon>Lindgomyces</taxon>
    </lineage>
</organism>
<keyword evidence="2" id="KW-1185">Reference proteome</keyword>
<sequence>MSLEIGITWNPARITMVYIEYHGIRDGRSGASNPSPQIFADLQQKWFKELYRESVANMQLAIHEAGLNRWAGVEVYASRRRATNEEPSIRYNDAIGVELEDRSEYLPTHDEKIPEQPKLLDNRLIVASHMSNLNNTAEELKKFEDGTEDSRTMPKATKRDSTSMKAVATLAMVFLLALYISVSFQLMLRTLCHNSSVGLSWQYRCFKWQYILMKVLAFHNFRMYLAIAIPLTGIITNERKGIGIGRLTTRAKWYRNVVFEASTLALSMEKNVPNSWEFTYIKYFDIGKITVKSSSRIVFQLLNFSILRLTDAHIGRREVN</sequence>
<gene>
    <name evidence="1" type="ORF">BDR25DRAFT_348795</name>
</gene>
<dbReference type="Proteomes" id="UP000799755">
    <property type="component" value="Unassembled WGS sequence"/>
</dbReference>
<protein>
    <submittedName>
        <fullName evidence="1">Uncharacterized protein</fullName>
    </submittedName>
</protein>